<dbReference type="Pfam" id="PF01796">
    <property type="entry name" value="OB_ChsH2_C"/>
    <property type="match status" value="1"/>
</dbReference>
<feature type="domain" description="ChsH2 C-terminal OB-fold" evidence="1">
    <location>
        <begin position="55"/>
        <end position="110"/>
    </location>
</feature>
<dbReference type="PANTHER" id="PTHR34075">
    <property type="entry name" value="BLR3430 PROTEIN"/>
    <property type="match status" value="1"/>
</dbReference>
<evidence type="ECO:0000313" key="3">
    <source>
        <dbReference type="Proteomes" id="UP000008363"/>
    </source>
</evidence>
<dbReference type="RefSeq" id="WP_006337808.1">
    <property type="nucleotide sequence ID" value="NZ_BAHC01000200.1"/>
</dbReference>
<dbReference type="PANTHER" id="PTHR34075:SF5">
    <property type="entry name" value="BLR3430 PROTEIN"/>
    <property type="match status" value="1"/>
</dbReference>
<evidence type="ECO:0000313" key="2">
    <source>
        <dbReference type="EMBL" id="GAB92970.1"/>
    </source>
</evidence>
<keyword evidence="3" id="KW-1185">Reference proteome</keyword>
<gene>
    <name evidence="2" type="ORF">GORHZ_200_00060</name>
</gene>
<dbReference type="InterPro" id="IPR012340">
    <property type="entry name" value="NA-bd_OB-fold"/>
</dbReference>
<dbReference type="InterPro" id="IPR052513">
    <property type="entry name" value="Thioester_dehydratase-like"/>
</dbReference>
<dbReference type="STRING" id="1108045.GORHZ_200_00060"/>
<accession>K6W1C4</accession>
<dbReference type="eggNOG" id="COG1545">
    <property type="taxonomic scope" value="Bacteria"/>
</dbReference>
<dbReference type="AlphaFoldDB" id="K6W1C4"/>
<reference evidence="2 3" key="1">
    <citation type="submission" date="2012-08" db="EMBL/GenBank/DDBJ databases">
        <title>Whole genome shotgun sequence of Gordonia rhizosphera NBRC 16068.</title>
        <authorList>
            <person name="Takarada H."/>
            <person name="Isaki S."/>
            <person name="Hosoyama A."/>
            <person name="Tsuchikane K."/>
            <person name="Katsumata H."/>
            <person name="Baba S."/>
            <person name="Ohji S."/>
            <person name="Yamazaki S."/>
            <person name="Fujita N."/>
        </authorList>
    </citation>
    <scope>NUCLEOTIDE SEQUENCE [LARGE SCALE GENOMIC DNA]</scope>
    <source>
        <strain evidence="2 3">NBRC 16068</strain>
    </source>
</reference>
<proteinExistence type="predicted"/>
<comment type="caution">
    <text evidence="2">The sequence shown here is derived from an EMBL/GenBank/DDBJ whole genome shotgun (WGS) entry which is preliminary data.</text>
</comment>
<organism evidence="2 3">
    <name type="scientific">Gordonia rhizosphera NBRC 16068</name>
    <dbReference type="NCBI Taxonomy" id="1108045"/>
    <lineage>
        <taxon>Bacteria</taxon>
        <taxon>Bacillati</taxon>
        <taxon>Actinomycetota</taxon>
        <taxon>Actinomycetes</taxon>
        <taxon>Mycobacteriales</taxon>
        <taxon>Gordoniaceae</taxon>
        <taxon>Gordonia</taxon>
    </lineage>
</organism>
<evidence type="ECO:0000259" key="1">
    <source>
        <dbReference type="Pfam" id="PF01796"/>
    </source>
</evidence>
<protein>
    <recommendedName>
        <fullName evidence="1">ChsH2 C-terminal OB-fold domain-containing protein</fullName>
    </recommendedName>
</protein>
<name>K6W1C4_9ACTN</name>
<dbReference type="EMBL" id="BAHC01000200">
    <property type="protein sequence ID" value="GAB92970.1"/>
    <property type="molecule type" value="Genomic_DNA"/>
</dbReference>
<dbReference type="SUPFAM" id="SSF50249">
    <property type="entry name" value="Nucleic acid-binding proteins"/>
    <property type="match status" value="1"/>
</dbReference>
<dbReference type="Proteomes" id="UP000008363">
    <property type="component" value="Unassembled WGS sequence"/>
</dbReference>
<dbReference type="InterPro" id="IPR002878">
    <property type="entry name" value="ChsH2_C"/>
</dbReference>
<sequence length="125" mass="13489">MNDTLHQSHPCPTVQLRDGEWTIPGYRCTSCTYASVLDTRRCPACASEVVPAAFGPEGEIWSHTVVRIPFNHRRPPYAIAYVDLDGGPARVVAHMASDTDAVSVGARVRLSAPADNGDVMVEVIA</sequence>